<sequence length="102" mass="11736">MWCYTNQTQLPQITATVCILACNTDNMELGLHLFKCSLSKMTAHNYLRTSTLCSLKQPPFGTFARRWSPMVPNYTECQRVKEVKDRLVICSPLQGLVFLFEN</sequence>
<evidence type="ECO:0000313" key="1">
    <source>
        <dbReference type="EMBL" id="OCT63637.1"/>
    </source>
</evidence>
<dbReference type="EMBL" id="CM004482">
    <property type="protein sequence ID" value="OCT63637.1"/>
    <property type="molecule type" value="Genomic_DNA"/>
</dbReference>
<protein>
    <submittedName>
        <fullName evidence="1">Uncharacterized protein</fullName>
    </submittedName>
</protein>
<dbReference type="Proteomes" id="UP000694892">
    <property type="component" value="Chromosome 9_10L"/>
</dbReference>
<evidence type="ECO:0000313" key="2">
    <source>
        <dbReference type="Proteomes" id="UP000694892"/>
    </source>
</evidence>
<proteinExistence type="predicted"/>
<dbReference type="AlphaFoldDB" id="A0A974BZC3"/>
<accession>A0A974BZC3</accession>
<reference evidence="2" key="1">
    <citation type="journal article" date="2016" name="Nature">
        <title>Genome evolution in the allotetraploid frog Xenopus laevis.</title>
        <authorList>
            <person name="Session A.M."/>
            <person name="Uno Y."/>
            <person name="Kwon T."/>
            <person name="Chapman J.A."/>
            <person name="Toyoda A."/>
            <person name="Takahashi S."/>
            <person name="Fukui A."/>
            <person name="Hikosaka A."/>
            <person name="Suzuki A."/>
            <person name="Kondo M."/>
            <person name="van Heeringen S.J."/>
            <person name="Quigley I."/>
            <person name="Heinz S."/>
            <person name="Ogino H."/>
            <person name="Ochi H."/>
            <person name="Hellsten U."/>
            <person name="Lyons J.B."/>
            <person name="Simakov O."/>
            <person name="Putnam N."/>
            <person name="Stites J."/>
            <person name="Kuroki Y."/>
            <person name="Tanaka T."/>
            <person name="Michiue T."/>
            <person name="Watanabe M."/>
            <person name="Bogdanovic O."/>
            <person name="Lister R."/>
            <person name="Georgiou G."/>
            <person name="Paranjpe S.S."/>
            <person name="van Kruijsbergen I."/>
            <person name="Shu S."/>
            <person name="Carlson J."/>
            <person name="Kinoshita T."/>
            <person name="Ohta Y."/>
            <person name="Mawaribuchi S."/>
            <person name="Jenkins J."/>
            <person name="Grimwood J."/>
            <person name="Schmutz J."/>
            <person name="Mitros T."/>
            <person name="Mozaffari S.V."/>
            <person name="Suzuki Y."/>
            <person name="Haramoto Y."/>
            <person name="Yamamoto T.S."/>
            <person name="Takagi C."/>
            <person name="Heald R."/>
            <person name="Miller K."/>
            <person name="Haudenschild C."/>
            <person name="Kitzman J."/>
            <person name="Nakayama T."/>
            <person name="Izutsu Y."/>
            <person name="Robert J."/>
            <person name="Fortriede J."/>
            <person name="Burns K."/>
            <person name="Lotay V."/>
            <person name="Karimi K."/>
            <person name="Yasuoka Y."/>
            <person name="Dichmann D.S."/>
            <person name="Flajnik M.F."/>
            <person name="Houston D.W."/>
            <person name="Shendure J."/>
            <person name="DuPasquier L."/>
            <person name="Vize P.D."/>
            <person name="Zorn A.M."/>
            <person name="Ito M."/>
            <person name="Marcotte E.M."/>
            <person name="Wallingford J.B."/>
            <person name="Ito Y."/>
            <person name="Asashima M."/>
            <person name="Ueno N."/>
            <person name="Matsuda Y."/>
            <person name="Veenstra G.J."/>
            <person name="Fujiyama A."/>
            <person name="Harland R.M."/>
            <person name="Taira M."/>
            <person name="Rokhsar D.S."/>
        </authorList>
    </citation>
    <scope>NUCLEOTIDE SEQUENCE [LARGE SCALE GENOMIC DNA]</scope>
    <source>
        <strain evidence="2">J</strain>
    </source>
</reference>
<gene>
    <name evidence="1" type="ORF">XELAEV_18044735mg</name>
</gene>
<name>A0A974BZC3_XENLA</name>
<organism evidence="1 2">
    <name type="scientific">Xenopus laevis</name>
    <name type="common">African clawed frog</name>
    <dbReference type="NCBI Taxonomy" id="8355"/>
    <lineage>
        <taxon>Eukaryota</taxon>
        <taxon>Metazoa</taxon>
        <taxon>Chordata</taxon>
        <taxon>Craniata</taxon>
        <taxon>Vertebrata</taxon>
        <taxon>Euteleostomi</taxon>
        <taxon>Amphibia</taxon>
        <taxon>Batrachia</taxon>
        <taxon>Anura</taxon>
        <taxon>Pipoidea</taxon>
        <taxon>Pipidae</taxon>
        <taxon>Xenopodinae</taxon>
        <taxon>Xenopus</taxon>
        <taxon>Xenopus</taxon>
    </lineage>
</organism>